<sequence>MNQFTISLEELIFCFYSEGFFEQGMSLKQAYFPEIEDEQLGFLFEAACRSLLAKDAAEYRNHQYRLKDEYCPFIHVLNDADYTVKLSKFDEQGSERNVSCHVSKFGTYSHELLFDEQVHSIKKMESSDGLLTKTAEFLNIIIDTEDKSESILTLTSKEFEALLEGASETPSYLKEFLGKHDYQEDITRFINDLSLRKGKMDTLMRLSYDKDNAPEVDDMAFILPGTRHTWLVTGITQNEFTVMAAHKDVVNQIISKPNENLN</sequence>
<proteinExistence type="predicted"/>
<comment type="caution">
    <text evidence="1">The sequence shown here is derived from an EMBL/GenBank/DDBJ whole genome shotgun (WGS) entry which is preliminary data.</text>
</comment>
<dbReference type="Proteomes" id="UP000234803">
    <property type="component" value="Unassembled WGS sequence"/>
</dbReference>
<accession>A0A9Q6AAC5</accession>
<gene>
    <name evidence="1" type="ORF">CUU63_07770</name>
</gene>
<reference evidence="1 2" key="1">
    <citation type="submission" date="2017-12" db="EMBL/GenBank/DDBJ databases">
        <title>Comparative Functional Genomics of Dry Heat Resistant strains isolated from the Viking Spacecraft.</title>
        <authorList>
            <person name="Seuylemezian A."/>
            <person name="Cooper K."/>
            <person name="Vaishampayan P."/>
        </authorList>
    </citation>
    <scope>NUCLEOTIDE SEQUENCE [LARGE SCALE GENOMIC DNA]</scope>
    <source>
        <strain evidence="1 2">V48-19</strain>
    </source>
</reference>
<protein>
    <submittedName>
        <fullName evidence="1">Uncharacterized protein</fullName>
    </submittedName>
</protein>
<evidence type="ECO:0000313" key="2">
    <source>
        <dbReference type="Proteomes" id="UP000234803"/>
    </source>
</evidence>
<evidence type="ECO:0000313" key="1">
    <source>
        <dbReference type="EMBL" id="PLS08095.1"/>
    </source>
</evidence>
<dbReference type="AlphaFoldDB" id="A0A9Q6AAC5"/>
<name>A0A9Q6AAC5_9BACI</name>
<dbReference type="EMBL" id="PGUV01000005">
    <property type="protein sequence ID" value="PLS08095.1"/>
    <property type="molecule type" value="Genomic_DNA"/>
</dbReference>
<dbReference type="RefSeq" id="WP_101860281.1">
    <property type="nucleotide sequence ID" value="NZ_PGUV01000005.1"/>
</dbReference>
<organism evidence="1 2">
    <name type="scientific">Bacillus halotolerans</name>
    <dbReference type="NCBI Taxonomy" id="260554"/>
    <lineage>
        <taxon>Bacteria</taxon>
        <taxon>Bacillati</taxon>
        <taxon>Bacillota</taxon>
        <taxon>Bacilli</taxon>
        <taxon>Bacillales</taxon>
        <taxon>Bacillaceae</taxon>
        <taxon>Bacillus</taxon>
    </lineage>
</organism>